<accession>A0A8H4WSW3</accession>
<dbReference type="InterPro" id="IPR013094">
    <property type="entry name" value="AB_hydrolase_3"/>
</dbReference>
<dbReference type="InterPro" id="IPR050300">
    <property type="entry name" value="GDXG_lipolytic_enzyme"/>
</dbReference>
<dbReference type="PANTHER" id="PTHR48081:SF8">
    <property type="entry name" value="ALPHA_BETA HYDROLASE FOLD-3 DOMAIN-CONTAINING PROTEIN-RELATED"/>
    <property type="match status" value="1"/>
</dbReference>
<dbReference type="InterPro" id="IPR029058">
    <property type="entry name" value="AB_hydrolase_fold"/>
</dbReference>
<proteinExistence type="predicted"/>
<evidence type="ECO:0000259" key="2">
    <source>
        <dbReference type="Pfam" id="PF07859"/>
    </source>
</evidence>
<dbReference type="AlphaFoldDB" id="A0A8H4WSW3"/>
<reference evidence="3" key="1">
    <citation type="journal article" date="2020" name="BMC Genomics">
        <title>Correction to: Identification and distribution of gene clusters required for synthesis of sphingolipid metabolism inhibitors in diverse species of the filamentous fungus Fusarium.</title>
        <authorList>
            <person name="Kim H.S."/>
            <person name="Lohmar J.M."/>
            <person name="Busman M."/>
            <person name="Brown D.W."/>
            <person name="Naumann T.A."/>
            <person name="Divon H.H."/>
            <person name="Lysoe E."/>
            <person name="Uhlig S."/>
            <person name="Proctor R.H."/>
        </authorList>
    </citation>
    <scope>NUCLEOTIDE SEQUENCE</scope>
    <source>
        <strain evidence="3">NRRL 20472</strain>
    </source>
</reference>
<dbReference type="OrthoDB" id="408631at2759"/>
<sequence length="333" mass="36965">MLTVEETRALGDVHPEFEPIIRVHNPMLNGWDMNTDLTAFREMMAQASQYRPKPDPETLSYQMQDFKIPLRDRFEVKVRSYTPKGDVPSEGRPGLIVFHGGGFVTGDLETEAGLCVEFTKLGGVALNVDFRLAPEHVFPQAINDAFDATVWASQNADKVGINPSKGFIIGGTSSGADICLTVSHLYRDAKTTPPLTGVYAPITSGVNAETVPEKYKDHFLSMEQNAKVPVYSAESMKFVHSKYKPDPKSPLAFPVAFPSHAGLPKTYFQACGKDPVRDCSIILEQVYKDDGVPTKIDIYPGLPHAFWAIFPEFEVSQKRERDAIEGLKWLLAK</sequence>
<dbReference type="Proteomes" id="UP000622797">
    <property type="component" value="Unassembled WGS sequence"/>
</dbReference>
<dbReference type="GO" id="GO:0016787">
    <property type="term" value="F:hydrolase activity"/>
    <property type="evidence" value="ECO:0007669"/>
    <property type="project" value="UniProtKB-KW"/>
</dbReference>
<evidence type="ECO:0000313" key="4">
    <source>
        <dbReference type="Proteomes" id="UP000622797"/>
    </source>
</evidence>
<reference evidence="3" key="2">
    <citation type="submission" date="2020-05" db="EMBL/GenBank/DDBJ databases">
        <authorList>
            <person name="Kim H.-S."/>
            <person name="Proctor R.H."/>
            <person name="Brown D.W."/>
        </authorList>
    </citation>
    <scope>NUCLEOTIDE SEQUENCE</scope>
    <source>
        <strain evidence="3">NRRL 20472</strain>
    </source>
</reference>
<feature type="domain" description="Alpha/beta hydrolase fold-3" evidence="2">
    <location>
        <begin position="95"/>
        <end position="307"/>
    </location>
</feature>
<comment type="caution">
    <text evidence="3">The sequence shown here is derived from an EMBL/GenBank/DDBJ whole genome shotgun (WGS) entry which is preliminary data.</text>
</comment>
<keyword evidence="4" id="KW-1185">Reference proteome</keyword>
<evidence type="ECO:0000313" key="3">
    <source>
        <dbReference type="EMBL" id="KAF4948710.1"/>
    </source>
</evidence>
<dbReference type="EMBL" id="JABEXW010001039">
    <property type="protein sequence ID" value="KAF4948710.1"/>
    <property type="molecule type" value="Genomic_DNA"/>
</dbReference>
<dbReference type="Gene3D" id="3.40.50.1820">
    <property type="entry name" value="alpha/beta hydrolase"/>
    <property type="match status" value="1"/>
</dbReference>
<organism evidence="3 4">
    <name type="scientific">Fusarium sarcochroum</name>
    <dbReference type="NCBI Taxonomy" id="1208366"/>
    <lineage>
        <taxon>Eukaryota</taxon>
        <taxon>Fungi</taxon>
        <taxon>Dikarya</taxon>
        <taxon>Ascomycota</taxon>
        <taxon>Pezizomycotina</taxon>
        <taxon>Sordariomycetes</taxon>
        <taxon>Hypocreomycetidae</taxon>
        <taxon>Hypocreales</taxon>
        <taxon>Nectriaceae</taxon>
        <taxon>Fusarium</taxon>
        <taxon>Fusarium lateritium species complex</taxon>
    </lineage>
</organism>
<dbReference type="PANTHER" id="PTHR48081">
    <property type="entry name" value="AB HYDROLASE SUPERFAMILY PROTEIN C4A8.06C"/>
    <property type="match status" value="1"/>
</dbReference>
<keyword evidence="1" id="KW-0378">Hydrolase</keyword>
<evidence type="ECO:0000256" key="1">
    <source>
        <dbReference type="ARBA" id="ARBA00022801"/>
    </source>
</evidence>
<protein>
    <recommendedName>
        <fullName evidence="2">Alpha/beta hydrolase fold-3 domain-containing protein</fullName>
    </recommendedName>
</protein>
<gene>
    <name evidence="3" type="ORF">FSARC_13675</name>
</gene>
<dbReference type="Pfam" id="PF07859">
    <property type="entry name" value="Abhydrolase_3"/>
    <property type="match status" value="1"/>
</dbReference>
<dbReference type="SUPFAM" id="SSF53474">
    <property type="entry name" value="alpha/beta-Hydrolases"/>
    <property type="match status" value="1"/>
</dbReference>
<name>A0A8H4WSW3_9HYPO</name>